<reference evidence="2 3" key="1">
    <citation type="submission" date="2019-09" db="EMBL/GenBank/DDBJ databases">
        <title>Draft genome sequence of Ginsengibacter sp. BR5-29.</title>
        <authorList>
            <person name="Im W.-T."/>
        </authorList>
    </citation>
    <scope>NUCLEOTIDE SEQUENCE [LARGE SCALE GENOMIC DNA]</scope>
    <source>
        <strain evidence="2 3">BR5-29</strain>
    </source>
</reference>
<feature type="signal peptide" evidence="1">
    <location>
        <begin position="1"/>
        <end position="18"/>
    </location>
</feature>
<evidence type="ECO:0000256" key="1">
    <source>
        <dbReference type="SAM" id="SignalP"/>
    </source>
</evidence>
<proteinExistence type="predicted"/>
<name>A0A5J5IFG5_9BACT</name>
<keyword evidence="1" id="KW-0732">Signal</keyword>
<dbReference type="PROSITE" id="PS51257">
    <property type="entry name" value="PROKAR_LIPOPROTEIN"/>
    <property type="match status" value="1"/>
</dbReference>
<comment type="caution">
    <text evidence="2">The sequence shown here is derived from an EMBL/GenBank/DDBJ whole genome shotgun (WGS) entry which is preliminary data.</text>
</comment>
<dbReference type="EMBL" id="VYQF01000004">
    <property type="protein sequence ID" value="KAA9038025.1"/>
    <property type="molecule type" value="Genomic_DNA"/>
</dbReference>
<dbReference type="AlphaFoldDB" id="A0A5J5IFG5"/>
<dbReference type="Proteomes" id="UP000326903">
    <property type="component" value="Unassembled WGS sequence"/>
</dbReference>
<protein>
    <submittedName>
        <fullName evidence="2">Uncharacterized protein</fullName>
    </submittedName>
</protein>
<evidence type="ECO:0000313" key="2">
    <source>
        <dbReference type="EMBL" id="KAA9038025.1"/>
    </source>
</evidence>
<dbReference type="RefSeq" id="WP_150415585.1">
    <property type="nucleotide sequence ID" value="NZ_VYQF01000004.1"/>
</dbReference>
<feature type="chain" id="PRO_5023885803" evidence="1">
    <location>
        <begin position="19"/>
        <end position="149"/>
    </location>
</feature>
<organism evidence="2 3">
    <name type="scientific">Ginsengibacter hankyongi</name>
    <dbReference type="NCBI Taxonomy" id="2607284"/>
    <lineage>
        <taxon>Bacteria</taxon>
        <taxon>Pseudomonadati</taxon>
        <taxon>Bacteroidota</taxon>
        <taxon>Chitinophagia</taxon>
        <taxon>Chitinophagales</taxon>
        <taxon>Chitinophagaceae</taxon>
        <taxon>Ginsengibacter</taxon>
    </lineage>
</organism>
<sequence length="149" mass="16989">MKKSIVLFICMAFLFACNQSSDKVEANEQHSHDQAQTTELSLNNGAKWKADSITNINVLNLRTIADNFRIISSPSANDYQILSSDLNNALNKMIQQCKMTGPDHEALHHWLEPVLKETNELKNITDTASARTTFKSIDKRLDDYHNYFE</sequence>
<keyword evidence="3" id="KW-1185">Reference proteome</keyword>
<gene>
    <name evidence="2" type="ORF">FW778_14770</name>
</gene>
<accession>A0A5J5IFG5</accession>
<evidence type="ECO:0000313" key="3">
    <source>
        <dbReference type="Proteomes" id="UP000326903"/>
    </source>
</evidence>